<dbReference type="EC" id="1.7.1.17" evidence="6"/>
<comment type="similarity">
    <text evidence="6">Belongs to the azoreductase type 1 family.</text>
</comment>
<dbReference type="RefSeq" id="WP_211851238.1">
    <property type="nucleotide sequence ID" value="NZ_JAAGBB010000004.1"/>
</dbReference>
<protein>
    <recommendedName>
        <fullName evidence="6">FMN dependent NADH:quinone oxidoreductase</fullName>
        <ecNumber evidence="6">1.6.5.-</ecNumber>
    </recommendedName>
    <alternativeName>
        <fullName evidence="6">Azo-dye reductase</fullName>
    </alternativeName>
    <alternativeName>
        <fullName evidence="6">FMN-dependent NADH-azo compound oxidoreductase</fullName>
    </alternativeName>
    <alternativeName>
        <fullName evidence="6">FMN-dependent NADH-azoreductase</fullName>
        <ecNumber evidence="6">1.7.1.17</ecNumber>
    </alternativeName>
</protein>
<gene>
    <name evidence="6" type="primary">azoR</name>
    <name evidence="8" type="ORF">GXW71_04690</name>
</gene>
<dbReference type="Gene3D" id="3.40.50.360">
    <property type="match status" value="1"/>
</dbReference>
<organism evidence="8 9">
    <name type="scientific">Plastoroseomonas hellenica</name>
    <dbReference type="NCBI Taxonomy" id="2687306"/>
    <lineage>
        <taxon>Bacteria</taxon>
        <taxon>Pseudomonadati</taxon>
        <taxon>Pseudomonadota</taxon>
        <taxon>Alphaproteobacteria</taxon>
        <taxon>Acetobacterales</taxon>
        <taxon>Acetobacteraceae</taxon>
        <taxon>Plastoroseomonas</taxon>
    </lineage>
</organism>
<evidence type="ECO:0000256" key="3">
    <source>
        <dbReference type="ARBA" id="ARBA00023002"/>
    </source>
</evidence>
<comment type="cofactor">
    <cofactor evidence="6">
        <name>FMN</name>
        <dbReference type="ChEBI" id="CHEBI:58210"/>
    </cofactor>
    <text evidence="6">Binds 1 FMN per subunit.</text>
</comment>
<keyword evidence="1 6" id="KW-0285">Flavoprotein</keyword>
<evidence type="ECO:0000256" key="6">
    <source>
        <dbReference type="HAMAP-Rule" id="MF_01216"/>
    </source>
</evidence>
<dbReference type="InterPro" id="IPR023048">
    <property type="entry name" value="NADH:quinone_OxRdtase_FMN_depd"/>
</dbReference>
<sequence length="241" mass="26374">MTTILHLDASARVTRSLSRHLSQRFVETWRAHRRDDRVIRRDLAADPPPHVSEAWIAACFTPPQQRDAAMRAALAWSDAAIAELEQADVIVIGTPMYNYGMPSALKAWFDQVIRVGRTFSFDLARGDRPIEPLMRGKMLVVLSARGEFGFAPGGLRAAQNHLDPHLATCTPYIGVAEEAIHTVAIEFQEFGDERHARSRSDADARVLALAVELARLQPDVATELQAAVTSSSVAPASSAAV</sequence>
<evidence type="ECO:0000256" key="2">
    <source>
        <dbReference type="ARBA" id="ARBA00022643"/>
    </source>
</evidence>
<comment type="function">
    <text evidence="6">Quinone reductase that provides resistance to thiol-specific stress caused by electrophilic quinones.</text>
</comment>
<dbReference type="EC" id="1.6.5.-" evidence="6"/>
<comment type="catalytic activity">
    <reaction evidence="5">
        <text>N,N-dimethyl-1,4-phenylenediamine + anthranilate + 2 NAD(+) = 2-(4-dimethylaminophenyl)diazenylbenzoate + 2 NADH + 2 H(+)</text>
        <dbReference type="Rhea" id="RHEA:55872"/>
        <dbReference type="ChEBI" id="CHEBI:15378"/>
        <dbReference type="ChEBI" id="CHEBI:15783"/>
        <dbReference type="ChEBI" id="CHEBI:16567"/>
        <dbReference type="ChEBI" id="CHEBI:57540"/>
        <dbReference type="ChEBI" id="CHEBI:57945"/>
        <dbReference type="ChEBI" id="CHEBI:71579"/>
        <dbReference type="EC" id="1.7.1.17"/>
    </reaction>
    <physiologicalReaction direction="right-to-left" evidence="5">
        <dbReference type="Rhea" id="RHEA:55874"/>
    </physiologicalReaction>
</comment>
<dbReference type="PANTHER" id="PTHR43741:SF2">
    <property type="entry name" value="FMN-DEPENDENT NADH:QUINONE OXIDOREDUCTASE"/>
    <property type="match status" value="1"/>
</dbReference>
<proteinExistence type="inferred from homology"/>
<keyword evidence="3 6" id="KW-0560">Oxidoreductase</keyword>
<keyword evidence="9" id="KW-1185">Reference proteome</keyword>
<feature type="binding site" evidence="6">
    <location>
        <position position="10"/>
    </location>
    <ligand>
        <name>FMN</name>
        <dbReference type="ChEBI" id="CHEBI:58210"/>
    </ligand>
</feature>
<dbReference type="InterPro" id="IPR050104">
    <property type="entry name" value="FMN-dep_NADH:Q_OxRdtase_AzoR1"/>
</dbReference>
<dbReference type="EMBL" id="JAAGBB010000004">
    <property type="protein sequence ID" value="MBR0663650.1"/>
    <property type="molecule type" value="Genomic_DNA"/>
</dbReference>
<evidence type="ECO:0000256" key="4">
    <source>
        <dbReference type="ARBA" id="ARBA00023027"/>
    </source>
</evidence>
<keyword evidence="2 6" id="KW-0288">FMN</keyword>
<evidence type="ECO:0000256" key="5">
    <source>
        <dbReference type="ARBA" id="ARBA00048542"/>
    </source>
</evidence>
<keyword evidence="4 6" id="KW-0520">NAD</keyword>
<dbReference type="InterPro" id="IPR003680">
    <property type="entry name" value="Flavodoxin_fold"/>
</dbReference>
<comment type="catalytic activity">
    <reaction evidence="6">
        <text>2 a quinone + NADH + H(+) = 2 a 1,4-benzosemiquinone + NAD(+)</text>
        <dbReference type="Rhea" id="RHEA:65952"/>
        <dbReference type="ChEBI" id="CHEBI:15378"/>
        <dbReference type="ChEBI" id="CHEBI:57540"/>
        <dbReference type="ChEBI" id="CHEBI:57945"/>
        <dbReference type="ChEBI" id="CHEBI:132124"/>
        <dbReference type="ChEBI" id="CHEBI:134225"/>
    </reaction>
</comment>
<dbReference type="PANTHER" id="PTHR43741">
    <property type="entry name" value="FMN-DEPENDENT NADH-AZOREDUCTASE 1"/>
    <property type="match status" value="1"/>
</dbReference>
<evidence type="ECO:0000259" key="7">
    <source>
        <dbReference type="Pfam" id="PF02525"/>
    </source>
</evidence>
<feature type="domain" description="Flavodoxin-like fold" evidence="7">
    <location>
        <begin position="3"/>
        <end position="203"/>
    </location>
</feature>
<comment type="subunit">
    <text evidence="6">Homodimer.</text>
</comment>
<comment type="caution">
    <text evidence="8">The sequence shown here is derived from an EMBL/GenBank/DDBJ whole genome shotgun (WGS) entry which is preliminary data.</text>
</comment>
<reference evidence="9" key="1">
    <citation type="journal article" date="2021" name="Syst. Appl. Microbiol.">
        <title>Roseomonas hellenica sp. nov., isolated from roots of wild-growing Alkanna tinctoria.</title>
        <authorList>
            <person name="Rat A."/>
            <person name="Naranjo H.D."/>
            <person name="Lebbe L."/>
            <person name="Cnockaert M."/>
            <person name="Krigas N."/>
            <person name="Grigoriadou K."/>
            <person name="Maloupa E."/>
            <person name="Willems A."/>
        </authorList>
    </citation>
    <scope>NUCLEOTIDE SEQUENCE [LARGE SCALE GENOMIC DNA]</scope>
    <source>
        <strain evidence="9">LMG 31523</strain>
    </source>
</reference>
<dbReference type="InterPro" id="IPR029039">
    <property type="entry name" value="Flavoprotein-like_sf"/>
</dbReference>
<dbReference type="SUPFAM" id="SSF52218">
    <property type="entry name" value="Flavoproteins"/>
    <property type="match status" value="1"/>
</dbReference>
<dbReference type="HAMAP" id="MF_01216">
    <property type="entry name" value="Azoreductase_type1"/>
    <property type="match status" value="1"/>
</dbReference>
<evidence type="ECO:0000313" key="8">
    <source>
        <dbReference type="EMBL" id="MBR0663650.1"/>
    </source>
</evidence>
<dbReference type="Proteomes" id="UP001196870">
    <property type="component" value="Unassembled WGS sequence"/>
</dbReference>
<comment type="function">
    <text evidence="6">Also exhibits azoreductase activity. Catalyzes the reductive cleavage of the azo bond in aromatic azo compounds to the corresponding amines.</text>
</comment>
<evidence type="ECO:0000256" key="1">
    <source>
        <dbReference type="ARBA" id="ARBA00022630"/>
    </source>
</evidence>
<feature type="binding site" evidence="6">
    <location>
        <begin position="16"/>
        <end position="18"/>
    </location>
    <ligand>
        <name>FMN</name>
        <dbReference type="ChEBI" id="CHEBI:58210"/>
    </ligand>
</feature>
<accession>A0ABS5ETM4</accession>
<dbReference type="Pfam" id="PF02525">
    <property type="entry name" value="Flavodoxin_2"/>
    <property type="match status" value="1"/>
</dbReference>
<comment type="caution">
    <text evidence="6">Lacks conserved residue(s) required for the propagation of feature annotation.</text>
</comment>
<evidence type="ECO:0000313" key="9">
    <source>
        <dbReference type="Proteomes" id="UP001196870"/>
    </source>
</evidence>
<name>A0ABS5ETM4_9PROT</name>